<proteinExistence type="predicted"/>
<dbReference type="Proteomes" id="UP000886998">
    <property type="component" value="Unassembled WGS sequence"/>
</dbReference>
<evidence type="ECO:0000313" key="1">
    <source>
        <dbReference type="EMBL" id="GFY77068.1"/>
    </source>
</evidence>
<gene>
    <name evidence="1" type="ORF">TNIN_301641</name>
</gene>
<name>A0A8X6YU69_9ARAC</name>
<organism evidence="1 2">
    <name type="scientific">Trichonephila inaurata madagascariensis</name>
    <dbReference type="NCBI Taxonomy" id="2747483"/>
    <lineage>
        <taxon>Eukaryota</taxon>
        <taxon>Metazoa</taxon>
        <taxon>Ecdysozoa</taxon>
        <taxon>Arthropoda</taxon>
        <taxon>Chelicerata</taxon>
        <taxon>Arachnida</taxon>
        <taxon>Araneae</taxon>
        <taxon>Araneomorphae</taxon>
        <taxon>Entelegynae</taxon>
        <taxon>Araneoidea</taxon>
        <taxon>Nephilidae</taxon>
        <taxon>Trichonephila</taxon>
        <taxon>Trichonephila inaurata</taxon>
    </lineage>
</organism>
<accession>A0A8X6YU69</accession>
<sequence length="91" mass="9854">MARFKIPDVVLTLTTLTRPSLPGNTSRIRPIGLGQGLGVGILQKNELILPQGRLLYTPLSTSLKMSEIFCAPTVLELISQGLNEFSSGMIE</sequence>
<dbReference type="AlphaFoldDB" id="A0A8X6YU69"/>
<reference evidence="1" key="1">
    <citation type="submission" date="2020-08" db="EMBL/GenBank/DDBJ databases">
        <title>Multicomponent nature underlies the extraordinary mechanical properties of spider dragline silk.</title>
        <authorList>
            <person name="Kono N."/>
            <person name="Nakamura H."/>
            <person name="Mori M."/>
            <person name="Yoshida Y."/>
            <person name="Ohtoshi R."/>
            <person name="Malay A.D."/>
            <person name="Moran D.A.P."/>
            <person name="Tomita M."/>
            <person name="Numata K."/>
            <person name="Arakawa K."/>
        </authorList>
    </citation>
    <scope>NUCLEOTIDE SEQUENCE</scope>
</reference>
<keyword evidence="2" id="KW-1185">Reference proteome</keyword>
<protein>
    <submittedName>
        <fullName evidence="1">Uncharacterized protein</fullName>
    </submittedName>
</protein>
<comment type="caution">
    <text evidence="1">The sequence shown here is derived from an EMBL/GenBank/DDBJ whole genome shotgun (WGS) entry which is preliminary data.</text>
</comment>
<dbReference type="EMBL" id="BMAV01022309">
    <property type="protein sequence ID" value="GFY77068.1"/>
    <property type="molecule type" value="Genomic_DNA"/>
</dbReference>
<evidence type="ECO:0000313" key="2">
    <source>
        <dbReference type="Proteomes" id="UP000886998"/>
    </source>
</evidence>